<gene>
    <name evidence="1" type="ORF">NQ317_003345</name>
</gene>
<evidence type="ECO:0000313" key="1">
    <source>
        <dbReference type="EMBL" id="KAJ8976390.1"/>
    </source>
</evidence>
<dbReference type="Proteomes" id="UP001162164">
    <property type="component" value="Unassembled WGS sequence"/>
</dbReference>
<dbReference type="EMBL" id="JAPWTJ010000682">
    <property type="protein sequence ID" value="KAJ8976390.1"/>
    <property type="molecule type" value="Genomic_DNA"/>
</dbReference>
<accession>A0ABQ9JDX6</accession>
<feature type="non-terminal residue" evidence="1">
    <location>
        <position position="66"/>
    </location>
</feature>
<organism evidence="1 2">
    <name type="scientific">Molorchus minor</name>
    <dbReference type="NCBI Taxonomy" id="1323400"/>
    <lineage>
        <taxon>Eukaryota</taxon>
        <taxon>Metazoa</taxon>
        <taxon>Ecdysozoa</taxon>
        <taxon>Arthropoda</taxon>
        <taxon>Hexapoda</taxon>
        <taxon>Insecta</taxon>
        <taxon>Pterygota</taxon>
        <taxon>Neoptera</taxon>
        <taxon>Endopterygota</taxon>
        <taxon>Coleoptera</taxon>
        <taxon>Polyphaga</taxon>
        <taxon>Cucujiformia</taxon>
        <taxon>Chrysomeloidea</taxon>
        <taxon>Cerambycidae</taxon>
        <taxon>Lamiinae</taxon>
        <taxon>Monochamini</taxon>
        <taxon>Molorchus</taxon>
    </lineage>
</organism>
<sequence>MKLKTDKANKTRLTIHRLIRRPIVVINGQFRALNQSIKRFKTRFIPSLFARPINKPKLSTLNMSPA</sequence>
<reference evidence="1" key="1">
    <citation type="journal article" date="2023" name="Insect Mol. Biol.">
        <title>Genome sequencing provides insights into the evolution of gene families encoding plant cell wall-degrading enzymes in longhorned beetles.</title>
        <authorList>
            <person name="Shin N.R."/>
            <person name="Okamura Y."/>
            <person name="Kirsch R."/>
            <person name="Pauchet Y."/>
        </authorList>
    </citation>
    <scope>NUCLEOTIDE SEQUENCE</scope>
    <source>
        <strain evidence="1">MMC_N1</strain>
    </source>
</reference>
<protein>
    <submittedName>
        <fullName evidence="1">Uncharacterized protein</fullName>
    </submittedName>
</protein>
<proteinExistence type="predicted"/>
<comment type="caution">
    <text evidence="1">The sequence shown here is derived from an EMBL/GenBank/DDBJ whole genome shotgun (WGS) entry which is preliminary data.</text>
</comment>
<name>A0ABQ9JDX6_9CUCU</name>
<evidence type="ECO:0000313" key="2">
    <source>
        <dbReference type="Proteomes" id="UP001162164"/>
    </source>
</evidence>
<keyword evidence="2" id="KW-1185">Reference proteome</keyword>